<proteinExistence type="predicted"/>
<keyword evidence="3" id="KW-1185">Reference proteome</keyword>
<accession>A0A811UIM3</accession>
<dbReference type="Proteomes" id="UP000606786">
    <property type="component" value="Unassembled WGS sequence"/>
</dbReference>
<evidence type="ECO:0000313" key="3">
    <source>
        <dbReference type="Proteomes" id="UP000606786"/>
    </source>
</evidence>
<sequence length="107" mass="13091">MNKKLKQQHMLMEQIKENENNRAINKKRELENDLDCENRNLCDILSNEWNKEKQKIHDSVWQEHYMHHIGEERQRKQKEIKEFESIFSNTGCVLQQTCKTPYNKFAR</sequence>
<organism evidence="2 3">
    <name type="scientific">Ceratitis capitata</name>
    <name type="common">Mediterranean fruit fly</name>
    <name type="synonym">Tephritis capitata</name>
    <dbReference type="NCBI Taxonomy" id="7213"/>
    <lineage>
        <taxon>Eukaryota</taxon>
        <taxon>Metazoa</taxon>
        <taxon>Ecdysozoa</taxon>
        <taxon>Arthropoda</taxon>
        <taxon>Hexapoda</taxon>
        <taxon>Insecta</taxon>
        <taxon>Pterygota</taxon>
        <taxon>Neoptera</taxon>
        <taxon>Endopterygota</taxon>
        <taxon>Diptera</taxon>
        <taxon>Brachycera</taxon>
        <taxon>Muscomorpha</taxon>
        <taxon>Tephritoidea</taxon>
        <taxon>Tephritidae</taxon>
        <taxon>Ceratitis</taxon>
        <taxon>Ceratitis</taxon>
    </lineage>
</organism>
<protein>
    <submittedName>
        <fullName evidence="2">(Mediterranean fruit fly) hypothetical protein</fullName>
    </submittedName>
</protein>
<gene>
    <name evidence="2" type="ORF">CCAP1982_LOCUS7194</name>
</gene>
<dbReference type="EMBL" id="CAJHJT010000012">
    <property type="protein sequence ID" value="CAD6998621.1"/>
    <property type="molecule type" value="Genomic_DNA"/>
</dbReference>
<evidence type="ECO:0000313" key="2">
    <source>
        <dbReference type="EMBL" id="CAD6998621.1"/>
    </source>
</evidence>
<comment type="caution">
    <text evidence="2">The sequence shown here is derived from an EMBL/GenBank/DDBJ whole genome shotgun (WGS) entry which is preliminary data.</text>
</comment>
<feature type="coiled-coil region" evidence="1">
    <location>
        <begin position="2"/>
        <end position="40"/>
    </location>
</feature>
<reference evidence="2" key="1">
    <citation type="submission" date="2020-11" db="EMBL/GenBank/DDBJ databases">
        <authorList>
            <person name="Whitehead M."/>
        </authorList>
    </citation>
    <scope>NUCLEOTIDE SEQUENCE</scope>
    <source>
        <strain evidence="2">EGII</strain>
    </source>
</reference>
<dbReference type="AlphaFoldDB" id="A0A811UIM3"/>
<evidence type="ECO:0000256" key="1">
    <source>
        <dbReference type="SAM" id="Coils"/>
    </source>
</evidence>
<keyword evidence="1" id="KW-0175">Coiled coil</keyword>
<name>A0A811UIM3_CERCA</name>
<dbReference type="OrthoDB" id="7866327at2759"/>
<dbReference type="KEGG" id="ccat:105664932"/>